<keyword evidence="4 6" id="KW-0663">Pyridoxal phosphate</keyword>
<feature type="modified residue" description="N6-(pyridoxal phosphate)lysine" evidence="6">
    <location>
        <position position="320"/>
    </location>
</feature>
<proteinExistence type="inferred from homology"/>
<dbReference type="PRINTS" id="PR00800">
    <property type="entry name" value="YHDCRBOXLASE"/>
</dbReference>
<dbReference type="Proteomes" id="UP001162131">
    <property type="component" value="Unassembled WGS sequence"/>
</dbReference>
<comment type="caution">
    <text evidence="8">The sequence shown here is derived from an EMBL/GenBank/DDBJ whole genome shotgun (WGS) entry which is preliminary data.</text>
</comment>
<organism evidence="8 9">
    <name type="scientific">Blepharisma stoltei</name>
    <dbReference type="NCBI Taxonomy" id="1481888"/>
    <lineage>
        <taxon>Eukaryota</taxon>
        <taxon>Sar</taxon>
        <taxon>Alveolata</taxon>
        <taxon>Ciliophora</taxon>
        <taxon>Postciliodesmatophora</taxon>
        <taxon>Heterotrichea</taxon>
        <taxon>Heterotrichida</taxon>
        <taxon>Blepharismidae</taxon>
        <taxon>Blepharisma</taxon>
    </lineage>
</organism>
<dbReference type="InterPro" id="IPR015421">
    <property type="entry name" value="PyrdxlP-dep_Trfase_major"/>
</dbReference>
<accession>A0AAU9J928</accession>
<dbReference type="Gene3D" id="1.20.1340.10">
    <property type="entry name" value="dopa decarboxylase, N-terminal domain"/>
    <property type="match status" value="1"/>
</dbReference>
<evidence type="ECO:0008006" key="10">
    <source>
        <dbReference type="Google" id="ProtNLM"/>
    </source>
</evidence>
<evidence type="ECO:0000256" key="5">
    <source>
        <dbReference type="ARBA" id="ARBA00023239"/>
    </source>
</evidence>
<dbReference type="InterPro" id="IPR015424">
    <property type="entry name" value="PyrdxlP-dep_Trfase"/>
</dbReference>
<dbReference type="InterPro" id="IPR015422">
    <property type="entry name" value="PyrdxlP-dep_Trfase_small"/>
</dbReference>
<dbReference type="GO" id="GO:0006520">
    <property type="term" value="P:amino acid metabolic process"/>
    <property type="evidence" value="ECO:0007669"/>
    <property type="project" value="InterPro"/>
</dbReference>
<dbReference type="InterPro" id="IPR002129">
    <property type="entry name" value="PyrdxlP-dep_de-COase"/>
</dbReference>
<dbReference type="GO" id="GO:0030170">
    <property type="term" value="F:pyridoxal phosphate binding"/>
    <property type="evidence" value="ECO:0007669"/>
    <property type="project" value="InterPro"/>
</dbReference>
<dbReference type="Gene3D" id="3.90.1150.10">
    <property type="entry name" value="Aspartate Aminotransferase, domain 1"/>
    <property type="match status" value="1"/>
</dbReference>
<dbReference type="EMBL" id="CAJZBQ010000027">
    <property type="protein sequence ID" value="CAG9320777.1"/>
    <property type="molecule type" value="Genomic_DNA"/>
</dbReference>
<dbReference type="AlphaFoldDB" id="A0AAU9J928"/>
<dbReference type="GO" id="GO:0005737">
    <property type="term" value="C:cytoplasm"/>
    <property type="evidence" value="ECO:0007669"/>
    <property type="project" value="TreeGrafter"/>
</dbReference>
<comment type="cofactor">
    <cofactor evidence="1 6 7">
        <name>pyridoxal 5'-phosphate</name>
        <dbReference type="ChEBI" id="CHEBI:597326"/>
    </cofactor>
</comment>
<evidence type="ECO:0000256" key="1">
    <source>
        <dbReference type="ARBA" id="ARBA00001933"/>
    </source>
</evidence>
<dbReference type="InterPro" id="IPR021115">
    <property type="entry name" value="Pyridoxal-P_BS"/>
</dbReference>
<dbReference type="Pfam" id="PF00282">
    <property type="entry name" value="Pyridoxal_deC"/>
    <property type="match status" value="1"/>
</dbReference>
<protein>
    <recommendedName>
        <fullName evidence="10">Tyrosine decarboxylase</fullName>
    </recommendedName>
</protein>
<keyword evidence="3" id="KW-0210">Decarboxylase</keyword>
<dbReference type="PROSITE" id="PS00392">
    <property type="entry name" value="DDC_GAD_HDC_YDC"/>
    <property type="match status" value="1"/>
</dbReference>
<evidence type="ECO:0000256" key="6">
    <source>
        <dbReference type="PIRSR" id="PIRSR602129-50"/>
    </source>
</evidence>
<evidence type="ECO:0000256" key="7">
    <source>
        <dbReference type="RuleBase" id="RU000382"/>
    </source>
</evidence>
<dbReference type="PANTHER" id="PTHR11999:SF70">
    <property type="entry name" value="MIP05841P"/>
    <property type="match status" value="1"/>
</dbReference>
<evidence type="ECO:0000256" key="2">
    <source>
        <dbReference type="ARBA" id="ARBA00009533"/>
    </source>
</evidence>
<dbReference type="GO" id="GO:0016831">
    <property type="term" value="F:carboxy-lyase activity"/>
    <property type="evidence" value="ECO:0007669"/>
    <property type="project" value="UniProtKB-KW"/>
</dbReference>
<evidence type="ECO:0000256" key="3">
    <source>
        <dbReference type="ARBA" id="ARBA00022793"/>
    </source>
</evidence>
<sequence>MMQMRLLNLRNLTRRPFTTANDISDISKARIDKFKNQTHELIEQVAEYHKNIASINVKPDAKRNFLRKLVSSTPPAEPVGWETIQAQIKDIIIPNNSHWQHPMYMSWFPSISTWPAIQGEILSRSINAIGFSWDSSPLQTELELLCADWYAQMMGFPDYFLHEKSPGGGMAMTSAGDSVLNLLIVARHRRNAKKPVIYVSDQTHVHISKCAKALGYETRVIPSYFDEISQNYPMNVSLLPLAIKKDIEAGLDPIFACGTFGTTNSTAIDPIQQIGQICKENNMWLHIDAAYAGSALVCPEFRHLFKGVEYADSIVVNASKWMGLGFCASYMFIRDKKWLGDCFTMDPDYLRKSDDIDLGSLQLAFGRDNRALRMFFYVSQYGVSGVQSMIRKHVELAKILENLIKNDDRFEFCTKREFALLVFRMKGDDQKTTELIGKLKERKDIFVLGTKLEGRPVIRLSMNSEYLEEEHIHRAWEIIASLA</sequence>
<gene>
    <name evidence="8" type="ORF">BSTOLATCC_MIC27357</name>
</gene>
<dbReference type="SUPFAM" id="SSF53383">
    <property type="entry name" value="PLP-dependent transferases"/>
    <property type="match status" value="1"/>
</dbReference>
<evidence type="ECO:0000256" key="4">
    <source>
        <dbReference type="ARBA" id="ARBA00022898"/>
    </source>
</evidence>
<dbReference type="Gene3D" id="3.40.640.10">
    <property type="entry name" value="Type I PLP-dependent aspartate aminotransferase-like (Major domain)"/>
    <property type="match status" value="1"/>
</dbReference>
<evidence type="ECO:0000313" key="8">
    <source>
        <dbReference type="EMBL" id="CAG9320777.1"/>
    </source>
</evidence>
<name>A0AAU9J928_9CILI</name>
<comment type="similarity">
    <text evidence="2 7">Belongs to the group II decarboxylase family.</text>
</comment>
<evidence type="ECO:0000313" key="9">
    <source>
        <dbReference type="Proteomes" id="UP001162131"/>
    </source>
</evidence>
<dbReference type="InterPro" id="IPR010977">
    <property type="entry name" value="Aromatic_deC"/>
</dbReference>
<keyword evidence="9" id="KW-1185">Reference proteome</keyword>
<keyword evidence="5 7" id="KW-0456">Lyase</keyword>
<reference evidence="8" key="1">
    <citation type="submission" date="2021-09" db="EMBL/GenBank/DDBJ databases">
        <authorList>
            <consortium name="AG Swart"/>
            <person name="Singh M."/>
            <person name="Singh A."/>
            <person name="Seah K."/>
            <person name="Emmerich C."/>
        </authorList>
    </citation>
    <scope>NUCLEOTIDE SEQUENCE</scope>
    <source>
        <strain evidence="8">ATCC30299</strain>
    </source>
</reference>
<dbReference type="GO" id="GO:0019752">
    <property type="term" value="P:carboxylic acid metabolic process"/>
    <property type="evidence" value="ECO:0007669"/>
    <property type="project" value="InterPro"/>
</dbReference>
<dbReference type="PANTHER" id="PTHR11999">
    <property type="entry name" value="GROUP II PYRIDOXAL-5-PHOSPHATE DECARBOXYLASE"/>
    <property type="match status" value="1"/>
</dbReference>